<proteinExistence type="predicted"/>
<reference evidence="1" key="1">
    <citation type="submission" date="2014-12" db="EMBL/GenBank/DDBJ databases">
        <title>Insight into the proteome of Arion vulgaris.</title>
        <authorList>
            <person name="Aradska J."/>
            <person name="Bulat T."/>
            <person name="Smidak R."/>
            <person name="Sarate P."/>
            <person name="Gangsoo J."/>
            <person name="Sialana F."/>
            <person name="Bilban M."/>
            <person name="Lubec G."/>
        </authorList>
    </citation>
    <scope>NUCLEOTIDE SEQUENCE</scope>
    <source>
        <tissue evidence="1">Skin</tissue>
    </source>
</reference>
<gene>
    <name evidence="1" type="primary">ORF220702</name>
</gene>
<feature type="non-terminal residue" evidence="1">
    <location>
        <position position="1"/>
    </location>
</feature>
<organism evidence="1">
    <name type="scientific">Arion vulgaris</name>
    <dbReference type="NCBI Taxonomy" id="1028688"/>
    <lineage>
        <taxon>Eukaryota</taxon>
        <taxon>Metazoa</taxon>
        <taxon>Spiralia</taxon>
        <taxon>Lophotrochozoa</taxon>
        <taxon>Mollusca</taxon>
        <taxon>Gastropoda</taxon>
        <taxon>Heterobranchia</taxon>
        <taxon>Euthyneura</taxon>
        <taxon>Panpulmonata</taxon>
        <taxon>Eupulmonata</taxon>
        <taxon>Stylommatophora</taxon>
        <taxon>Helicina</taxon>
        <taxon>Arionoidea</taxon>
        <taxon>Arionidae</taxon>
        <taxon>Arion</taxon>
    </lineage>
</organism>
<protein>
    <submittedName>
        <fullName evidence="1">Uncharacterized protein</fullName>
    </submittedName>
</protein>
<dbReference type="AlphaFoldDB" id="A0A0B7C161"/>
<dbReference type="EMBL" id="HACG01052338">
    <property type="protein sequence ID" value="CEK99209.1"/>
    <property type="molecule type" value="Transcribed_RNA"/>
</dbReference>
<accession>A0A0B7C161</accession>
<sequence length="66" mass="7955">GHMIRMLVNFVMNTAVRWAPDGKRKRGRLKSTWMRTVEQELREMNSSWNTIHRMAKKKKYVQLLLP</sequence>
<name>A0A0B7C161_9EUPU</name>
<evidence type="ECO:0000313" key="1">
    <source>
        <dbReference type="EMBL" id="CEK99209.1"/>
    </source>
</evidence>